<dbReference type="Gene3D" id="3.40.47.10">
    <property type="match status" value="2"/>
</dbReference>
<feature type="domain" description="Chalcone/stilbene synthase N-terminal" evidence="5">
    <location>
        <begin position="66"/>
        <end position="197"/>
    </location>
</feature>
<keyword evidence="2" id="KW-0808">Transferase</keyword>
<dbReference type="InterPro" id="IPR016039">
    <property type="entry name" value="Thiolase-like"/>
</dbReference>
<dbReference type="PANTHER" id="PTHR11877:SF99">
    <property type="entry name" value="1,3,6,8-TETRAHYDROXYNAPHTHALENE SYNTHASE"/>
    <property type="match status" value="1"/>
</dbReference>
<keyword evidence="8" id="KW-1185">Reference proteome</keyword>
<evidence type="ECO:0000313" key="7">
    <source>
        <dbReference type="EMBL" id="OWJ68681.1"/>
    </source>
</evidence>
<dbReference type="CDD" id="cd00831">
    <property type="entry name" value="CHS_like"/>
    <property type="match status" value="1"/>
</dbReference>
<accession>A0A211ZTS3</accession>
<dbReference type="PIRSF" id="PIRSF000451">
    <property type="entry name" value="PKS_III"/>
    <property type="match status" value="1"/>
</dbReference>
<feature type="domain" description="Chalcone/stilbene synthase C-terminal" evidence="6">
    <location>
        <begin position="215"/>
        <end position="319"/>
    </location>
</feature>
<evidence type="ECO:0000259" key="6">
    <source>
        <dbReference type="Pfam" id="PF02797"/>
    </source>
</evidence>
<dbReference type="Pfam" id="PF02797">
    <property type="entry name" value="Chal_sti_synt_C"/>
    <property type="match status" value="1"/>
</dbReference>
<dbReference type="OrthoDB" id="9786288at2"/>
<name>A0A211ZTS3_9PROT</name>
<evidence type="ECO:0000256" key="1">
    <source>
        <dbReference type="ARBA" id="ARBA00005531"/>
    </source>
</evidence>
<dbReference type="Pfam" id="PF00195">
    <property type="entry name" value="Chal_sti_synt_N"/>
    <property type="match status" value="1"/>
</dbReference>
<evidence type="ECO:0000256" key="3">
    <source>
        <dbReference type="ARBA" id="ARBA00023315"/>
    </source>
</evidence>
<evidence type="ECO:0000313" key="8">
    <source>
        <dbReference type="Proteomes" id="UP000196655"/>
    </source>
</evidence>
<evidence type="ECO:0000259" key="5">
    <source>
        <dbReference type="Pfam" id="PF00195"/>
    </source>
</evidence>
<dbReference type="InterPro" id="IPR012328">
    <property type="entry name" value="Chalcone/stilbene_synt_C"/>
</dbReference>
<dbReference type="InterPro" id="IPR001099">
    <property type="entry name" value="Chalcone/stilbene_synt_N"/>
</dbReference>
<keyword evidence="3" id="KW-0012">Acyltransferase</keyword>
<organism evidence="7 8">
    <name type="scientific">Inquilinus limosus</name>
    <dbReference type="NCBI Taxonomy" id="171674"/>
    <lineage>
        <taxon>Bacteria</taxon>
        <taxon>Pseudomonadati</taxon>
        <taxon>Pseudomonadota</taxon>
        <taxon>Alphaproteobacteria</taxon>
        <taxon>Rhodospirillales</taxon>
        <taxon>Rhodospirillaceae</taxon>
        <taxon>Inquilinus</taxon>
    </lineage>
</organism>
<dbReference type="STRING" id="1122125.GCA_000423185_02931"/>
<dbReference type="InterPro" id="IPR011141">
    <property type="entry name" value="Polyketide_synthase_type-III"/>
</dbReference>
<reference evidence="8" key="1">
    <citation type="submission" date="2017-05" db="EMBL/GenBank/DDBJ databases">
        <authorList>
            <person name="Macchi M."/>
            <person name="Festa S."/>
            <person name="Coppotelli B.M."/>
            <person name="Morelli I.S."/>
        </authorList>
    </citation>
    <scope>NUCLEOTIDE SEQUENCE [LARGE SCALE GENOMIC DNA]</scope>
    <source>
        <strain evidence="8">I</strain>
    </source>
</reference>
<evidence type="ECO:0008006" key="9">
    <source>
        <dbReference type="Google" id="ProtNLM"/>
    </source>
</evidence>
<dbReference type="RefSeq" id="WP_088149471.1">
    <property type="nucleotide sequence ID" value="NZ_NHON01000003.1"/>
</dbReference>
<dbReference type="PANTHER" id="PTHR11877">
    <property type="entry name" value="HYDROXYMETHYLGLUTARYL-COA SYNTHASE"/>
    <property type="match status" value="1"/>
</dbReference>
<comment type="caution">
    <text evidence="7">The sequence shown here is derived from an EMBL/GenBank/DDBJ whole genome shotgun (WGS) entry which is preliminary data.</text>
</comment>
<dbReference type="GO" id="GO:0030639">
    <property type="term" value="P:polyketide biosynthetic process"/>
    <property type="evidence" value="ECO:0007669"/>
    <property type="project" value="TreeGrafter"/>
</dbReference>
<gene>
    <name evidence="7" type="ORF">BWR60_02725</name>
</gene>
<dbReference type="GO" id="GO:0016747">
    <property type="term" value="F:acyltransferase activity, transferring groups other than amino-acyl groups"/>
    <property type="evidence" value="ECO:0007669"/>
    <property type="project" value="InterPro"/>
</dbReference>
<feature type="active site" description="Acyl-thioester intermediate" evidence="4">
    <location>
        <position position="139"/>
    </location>
</feature>
<comment type="similarity">
    <text evidence="1">Belongs to the thiolase-like superfamily. Chalcone/stilbene synthases family.</text>
</comment>
<evidence type="ECO:0000256" key="2">
    <source>
        <dbReference type="ARBA" id="ARBA00022679"/>
    </source>
</evidence>
<protein>
    <recommendedName>
        <fullName evidence="9">Chalcone synthase</fullName>
    </recommendedName>
</protein>
<sequence length="343" mass="36556">MPRLAGLATAVPDHVITQAEAREGARRVFAARPALFERMAPIYETAGIDTRRSAVPLDWYFAPHDWHDRSTVFLDTALDLLEDAARRCLDEAGIGAGQVDAIVTICSTGIATPGLDARLMERLPFRPDTVRLPVFGLGCAGGVLGLARAAALSRALNGTVLLLVVELCGPTFRRSDLTKSNVVATALFGDGAAAVLIRPEDGVPALGPTGEHRWPGTLDVMGWSVETDGLGVIFSRDIPTLVRNDMRPAAEGFLARHGLGLADLSGFVFHPGGTKVVEALRDAFDLPDAAMTAERAVLRRYGNMSAVTVLFVLAEKRRQMAGRWLLSALGPGFCAGFTVLDCG</sequence>
<dbReference type="AlphaFoldDB" id="A0A211ZTS3"/>
<evidence type="ECO:0000256" key="4">
    <source>
        <dbReference type="PIRSR" id="PIRSR000451-1"/>
    </source>
</evidence>
<dbReference type="SUPFAM" id="SSF53901">
    <property type="entry name" value="Thiolase-like"/>
    <property type="match status" value="2"/>
</dbReference>
<dbReference type="Proteomes" id="UP000196655">
    <property type="component" value="Unassembled WGS sequence"/>
</dbReference>
<proteinExistence type="inferred from homology"/>
<dbReference type="EMBL" id="NHON01000003">
    <property type="protein sequence ID" value="OWJ68681.1"/>
    <property type="molecule type" value="Genomic_DNA"/>
</dbReference>